<keyword evidence="1" id="KW-0732">Signal</keyword>
<evidence type="ECO:0000313" key="3">
    <source>
        <dbReference type="Proteomes" id="UP001247805"/>
    </source>
</evidence>
<dbReference type="RefSeq" id="WP_316027685.1">
    <property type="nucleotide sequence ID" value="NZ_JAWDIO010000002.1"/>
</dbReference>
<comment type="caution">
    <text evidence="2">The sequence shown here is derived from an EMBL/GenBank/DDBJ whole genome shotgun (WGS) entry which is preliminary data.</text>
</comment>
<dbReference type="Gene3D" id="1.10.760.10">
    <property type="entry name" value="Cytochrome c-like domain"/>
    <property type="match status" value="1"/>
</dbReference>
<dbReference type="SUPFAM" id="SSF46626">
    <property type="entry name" value="Cytochrome c"/>
    <property type="match status" value="1"/>
</dbReference>
<feature type="chain" id="PRO_5045686025" evidence="1">
    <location>
        <begin position="29"/>
        <end position="126"/>
    </location>
</feature>
<gene>
    <name evidence="2" type="ORF">RS130_21930</name>
</gene>
<feature type="signal peptide" evidence="1">
    <location>
        <begin position="1"/>
        <end position="28"/>
    </location>
</feature>
<evidence type="ECO:0000313" key="2">
    <source>
        <dbReference type="EMBL" id="MDU0356182.1"/>
    </source>
</evidence>
<dbReference type="EMBL" id="JAWDIO010000002">
    <property type="protein sequence ID" value="MDU0356182.1"/>
    <property type="molecule type" value="Genomic_DNA"/>
</dbReference>
<dbReference type="Proteomes" id="UP001247805">
    <property type="component" value="Unassembled WGS sequence"/>
</dbReference>
<protein>
    <submittedName>
        <fullName evidence="2">Uncharacterized protein</fullName>
    </submittedName>
</protein>
<sequence length="126" mass="13898">MKWIAYMSKSGKVAMLLTALLFSGLAIATEKSPVALPIDPVTGLIIDKNFELVKAHCTACHSGKLVSQNKMSRQGWLSAIRWMQKTQGLWPLGEAEPIILDYLEAHYHPVDVGRRAPLAKALMPSK</sequence>
<name>A0ABU3T1N1_9ALTE</name>
<reference evidence="2 3" key="1">
    <citation type="submission" date="2023-10" db="EMBL/GenBank/DDBJ databases">
        <title>Glaciecola aquimarina strain GGW-M5 nov., isolated from a coastal seawater.</title>
        <authorList>
            <person name="Bayburt H."/>
            <person name="Kim J.M."/>
            <person name="Choi B.J."/>
            <person name="Jeon C.O."/>
        </authorList>
    </citation>
    <scope>NUCLEOTIDE SEQUENCE [LARGE SCALE GENOMIC DNA]</scope>
    <source>
        <strain evidence="2 3">KCTC 32108</strain>
    </source>
</reference>
<accession>A0ABU3T1N1</accession>
<keyword evidence="3" id="KW-1185">Reference proteome</keyword>
<organism evidence="2 3">
    <name type="scientific">Paraglaciecola aquimarina</name>
    <dbReference type="NCBI Taxonomy" id="1235557"/>
    <lineage>
        <taxon>Bacteria</taxon>
        <taxon>Pseudomonadati</taxon>
        <taxon>Pseudomonadota</taxon>
        <taxon>Gammaproteobacteria</taxon>
        <taxon>Alteromonadales</taxon>
        <taxon>Alteromonadaceae</taxon>
        <taxon>Paraglaciecola</taxon>
    </lineage>
</organism>
<dbReference type="InterPro" id="IPR036909">
    <property type="entry name" value="Cyt_c-like_dom_sf"/>
</dbReference>
<proteinExistence type="predicted"/>
<evidence type="ECO:0000256" key="1">
    <source>
        <dbReference type="SAM" id="SignalP"/>
    </source>
</evidence>